<sequence>MLFDKDVCQQLEMETQLEQGIVYEGIDHIEEVDSSEAGSGTVNEDDFVVVKFTYNEGKKTECENFFIASPPSSRGKTCQQDLCGPSLSPPARSSRTSQHWVPVFSEFYFFFPTLPSVLSSSRP</sequence>
<proteinExistence type="predicted"/>
<gene>
    <name evidence="1" type="ORF">AVEN_69570_1</name>
</gene>
<accession>A0A4Y2H8D1</accession>
<dbReference type="Proteomes" id="UP000499080">
    <property type="component" value="Unassembled WGS sequence"/>
</dbReference>
<evidence type="ECO:0000313" key="2">
    <source>
        <dbReference type="Proteomes" id="UP000499080"/>
    </source>
</evidence>
<name>A0A4Y2H8D1_ARAVE</name>
<organism evidence="1 2">
    <name type="scientific">Araneus ventricosus</name>
    <name type="common">Orbweaver spider</name>
    <name type="synonym">Epeira ventricosa</name>
    <dbReference type="NCBI Taxonomy" id="182803"/>
    <lineage>
        <taxon>Eukaryota</taxon>
        <taxon>Metazoa</taxon>
        <taxon>Ecdysozoa</taxon>
        <taxon>Arthropoda</taxon>
        <taxon>Chelicerata</taxon>
        <taxon>Arachnida</taxon>
        <taxon>Araneae</taxon>
        <taxon>Araneomorphae</taxon>
        <taxon>Entelegynae</taxon>
        <taxon>Araneoidea</taxon>
        <taxon>Araneidae</taxon>
        <taxon>Araneus</taxon>
    </lineage>
</organism>
<comment type="caution">
    <text evidence="1">The sequence shown here is derived from an EMBL/GenBank/DDBJ whole genome shotgun (WGS) entry which is preliminary data.</text>
</comment>
<reference evidence="1 2" key="1">
    <citation type="journal article" date="2019" name="Sci. Rep.">
        <title>Orb-weaving spider Araneus ventricosus genome elucidates the spidroin gene catalogue.</title>
        <authorList>
            <person name="Kono N."/>
            <person name="Nakamura H."/>
            <person name="Ohtoshi R."/>
            <person name="Moran D.A.P."/>
            <person name="Shinohara A."/>
            <person name="Yoshida Y."/>
            <person name="Fujiwara M."/>
            <person name="Mori M."/>
            <person name="Tomita M."/>
            <person name="Arakawa K."/>
        </authorList>
    </citation>
    <scope>NUCLEOTIDE SEQUENCE [LARGE SCALE GENOMIC DNA]</scope>
</reference>
<evidence type="ECO:0000313" key="1">
    <source>
        <dbReference type="EMBL" id="GBM61913.1"/>
    </source>
</evidence>
<dbReference type="AlphaFoldDB" id="A0A4Y2H8D1"/>
<dbReference type="EMBL" id="BGPR01001790">
    <property type="protein sequence ID" value="GBM61913.1"/>
    <property type="molecule type" value="Genomic_DNA"/>
</dbReference>
<keyword evidence="2" id="KW-1185">Reference proteome</keyword>
<protein>
    <submittedName>
        <fullName evidence="1">Uncharacterized protein</fullName>
    </submittedName>
</protein>